<dbReference type="CDD" id="cd00433">
    <property type="entry name" value="Peptidase_M17"/>
    <property type="match status" value="1"/>
</dbReference>
<comment type="similarity">
    <text evidence="3">Belongs to the peptidase M17 family.</text>
</comment>
<name>A0A7S4HHP7_9EUKA</name>
<dbReference type="Gene3D" id="3.40.630.10">
    <property type="entry name" value="Zn peptidases"/>
    <property type="match status" value="1"/>
</dbReference>
<dbReference type="InterPro" id="IPR000819">
    <property type="entry name" value="Peptidase_M17_C"/>
</dbReference>
<comment type="catalytic activity">
    <reaction evidence="1">
        <text>Release of an N-terminal amino acid, Xaa-|-Yaa-, in which Xaa is preferably Leu, but may be other amino acids including Pro although not Arg or Lys, and Yaa may be Pro. Amino acid amides and methyl esters are also readily hydrolyzed, but rates on arylamides are exceedingly low.</text>
        <dbReference type="EC" id="3.4.11.1"/>
    </reaction>
</comment>
<dbReference type="PANTHER" id="PTHR11963">
    <property type="entry name" value="LEUCINE AMINOPEPTIDASE-RELATED"/>
    <property type="match status" value="1"/>
</dbReference>
<evidence type="ECO:0000256" key="4">
    <source>
        <dbReference type="ARBA" id="ARBA00022438"/>
    </source>
</evidence>
<dbReference type="InterPro" id="IPR043472">
    <property type="entry name" value="Macro_dom-like"/>
</dbReference>
<evidence type="ECO:0000256" key="1">
    <source>
        <dbReference type="ARBA" id="ARBA00000135"/>
    </source>
</evidence>
<dbReference type="PROSITE" id="PS00631">
    <property type="entry name" value="CYTOSOL_AP"/>
    <property type="match status" value="1"/>
</dbReference>
<dbReference type="SUPFAM" id="SSF53187">
    <property type="entry name" value="Zn-dependent exopeptidases"/>
    <property type="match status" value="1"/>
</dbReference>
<dbReference type="SUPFAM" id="SSF52949">
    <property type="entry name" value="Macro domain-like"/>
    <property type="match status" value="1"/>
</dbReference>
<dbReference type="NCBIfam" id="NF002074">
    <property type="entry name" value="PRK00913.1-4"/>
    <property type="match status" value="1"/>
</dbReference>
<dbReference type="GO" id="GO:0006508">
    <property type="term" value="P:proteolysis"/>
    <property type="evidence" value="ECO:0007669"/>
    <property type="project" value="UniProtKB-KW"/>
</dbReference>
<dbReference type="InterPro" id="IPR011356">
    <property type="entry name" value="Leucine_aapep/pepB"/>
</dbReference>
<dbReference type="HAMAP" id="MF_00181">
    <property type="entry name" value="Cytosol_peptidase_M17"/>
    <property type="match status" value="1"/>
</dbReference>
<keyword evidence="6" id="KW-0378">Hydrolase</keyword>
<dbReference type="GO" id="GO:0005737">
    <property type="term" value="C:cytoplasm"/>
    <property type="evidence" value="ECO:0007669"/>
    <property type="project" value="InterPro"/>
</dbReference>
<accession>A0A7S4HHP7</accession>
<keyword evidence="5" id="KW-0645">Protease</keyword>
<dbReference type="EMBL" id="HBKP01000576">
    <property type="protein sequence ID" value="CAE2199205.1"/>
    <property type="molecule type" value="Transcribed_RNA"/>
</dbReference>
<dbReference type="Pfam" id="PF02789">
    <property type="entry name" value="Peptidase_M17_N"/>
    <property type="match status" value="1"/>
</dbReference>
<protein>
    <recommendedName>
        <fullName evidence="7">Cytosol aminopeptidase domain-containing protein</fullName>
    </recommendedName>
</protein>
<keyword evidence="4" id="KW-0031">Aminopeptidase</keyword>
<gene>
    <name evidence="8" type="ORF">VSP0166_LOCUS411</name>
</gene>
<dbReference type="PRINTS" id="PR00481">
    <property type="entry name" value="LAMNOPPTDASE"/>
</dbReference>
<dbReference type="InterPro" id="IPR023042">
    <property type="entry name" value="Peptidase_M17_leu_NH2_pept"/>
</dbReference>
<evidence type="ECO:0000256" key="2">
    <source>
        <dbReference type="ARBA" id="ARBA00001585"/>
    </source>
</evidence>
<evidence type="ECO:0000313" key="8">
    <source>
        <dbReference type="EMBL" id="CAE2199205.1"/>
    </source>
</evidence>
<dbReference type="PANTHER" id="PTHR11963:SF23">
    <property type="entry name" value="CYTOSOL AMINOPEPTIDASE"/>
    <property type="match status" value="1"/>
</dbReference>
<proteinExistence type="inferred from homology"/>
<dbReference type="GO" id="GO:0030145">
    <property type="term" value="F:manganese ion binding"/>
    <property type="evidence" value="ECO:0007669"/>
    <property type="project" value="InterPro"/>
</dbReference>
<reference evidence="8" key="1">
    <citation type="submission" date="2021-01" db="EMBL/GenBank/DDBJ databases">
        <authorList>
            <person name="Corre E."/>
            <person name="Pelletier E."/>
            <person name="Niang G."/>
            <person name="Scheremetjew M."/>
            <person name="Finn R."/>
            <person name="Kale V."/>
            <person name="Holt S."/>
            <person name="Cochrane G."/>
            <person name="Meng A."/>
            <person name="Brown T."/>
            <person name="Cohen L."/>
        </authorList>
    </citation>
    <scope>NUCLEOTIDE SEQUENCE</scope>
    <source>
        <strain evidence="8">DIVA3 518/3/11/1/6</strain>
    </source>
</reference>
<dbReference type="Pfam" id="PF00883">
    <property type="entry name" value="Peptidase_M17"/>
    <property type="match status" value="1"/>
</dbReference>
<dbReference type="Gene3D" id="3.40.220.10">
    <property type="entry name" value="Leucine Aminopeptidase, subunit E, domain 1"/>
    <property type="match status" value="1"/>
</dbReference>
<dbReference type="InterPro" id="IPR008283">
    <property type="entry name" value="Peptidase_M17_N"/>
</dbReference>
<evidence type="ECO:0000259" key="7">
    <source>
        <dbReference type="PROSITE" id="PS00631"/>
    </source>
</evidence>
<organism evidence="8">
    <name type="scientific">Vannella robusta</name>
    <dbReference type="NCBI Taxonomy" id="1487602"/>
    <lineage>
        <taxon>Eukaryota</taxon>
        <taxon>Amoebozoa</taxon>
        <taxon>Discosea</taxon>
        <taxon>Flabellinia</taxon>
        <taxon>Vannellidae</taxon>
        <taxon>Vannella</taxon>
    </lineage>
</organism>
<evidence type="ECO:0000256" key="6">
    <source>
        <dbReference type="ARBA" id="ARBA00022801"/>
    </source>
</evidence>
<evidence type="ECO:0000256" key="3">
    <source>
        <dbReference type="ARBA" id="ARBA00009528"/>
    </source>
</evidence>
<dbReference type="GO" id="GO:0070006">
    <property type="term" value="F:metalloaminopeptidase activity"/>
    <property type="evidence" value="ECO:0007669"/>
    <property type="project" value="InterPro"/>
</dbReference>
<dbReference type="AlphaFoldDB" id="A0A7S4HHP7"/>
<feature type="domain" description="Cytosol aminopeptidase" evidence="7">
    <location>
        <begin position="343"/>
        <end position="350"/>
    </location>
</feature>
<evidence type="ECO:0000256" key="5">
    <source>
        <dbReference type="ARBA" id="ARBA00022670"/>
    </source>
</evidence>
<sequence>MMLGSRLFTISRRCYAVRVSLSSKQSTGTRIIPNTEEALSGSSAELRKMIKESSPSAPGSTQLLYSIENGAPERKLLVNVKEDGDVNDFRSVIHKSIQHLRSHNVKDATLCLDDFPVKDLSKQDQVDHITRTAVLSGYEFSKYKKPKNEPFEHLEICQSNASSYEEVVSESTKITSGTLFARDLGNEQGDVANPEYLEEAATTLAKENSAFSLRVIKGKELQELGLNMITAVGQAAQWEPRLILLEYKPLKDNSETPVVLLGKGITFDTGGLNLKPTGFIENMHMDMCGAAAVLGTAKAVSNLNLQQNIVFALSVAENSISEKAYKPGAILKSYSGKTVEVGNTDAEGRLVLADALSYTQEIYKPKTIIDVATLTGACVVALGEYAAGLFSNKPELQKELCDAGSEVLERCWAMPIFPEHTEELESKVADTSSTGKGRYGGASTAAAFLQKFIQDDVQWAHMDVAGPAMYSEARSYMPKGSTGFGVQTLVQYLKKQN</sequence>
<comment type="catalytic activity">
    <reaction evidence="2">
        <text>Release of N-terminal proline from a peptide.</text>
        <dbReference type="EC" id="3.4.11.5"/>
    </reaction>
</comment>